<dbReference type="PANTHER" id="PTHR45695:SF9">
    <property type="entry name" value="LEUCOKININ RECEPTOR"/>
    <property type="match status" value="1"/>
</dbReference>
<keyword evidence="11" id="KW-1185">Reference proteome</keyword>
<sequence>MHYPTIIIPMDRIHSPLENCSDTRDSSGNGERHVFYGRVHIASLAVCTVLIFFAILLGCIGNGIVLFSAFKWRKLRTNFDVLVINLTGADFITCTCLTPIFLILLFVDPPTPKIFCGSILFLGTISAMLSLLTLVAIALHRLARVIGHARGTTSLTRIGIIIVLIWIVSLVLSIGGTFHMTTDWDDSFKNCQPIINSPNPAMQNFVLYFLAPVTIVSFSIITLSYIIIAWVVQKQVNSASENNSPRCSSPRENMYRQCRDLIGDKRKMCSPTRPCVSCASQNLLNKDSKAVTMCLVVILTMGLCWGPLIMSQFIELATGESIILYQVKLCGIGLVFLNSALDPYIYAQHIGKMKQKYTKLFKILVKCCVRKDRTSRLHSFAQRNANFYRSRSLHYDFESNSVPAKTSTNIKKILDKCVGSSRGPASNFYRQNLLINTDLKYKTSECVQSKTTLKQKAPCNFSDYSMIAEDANGIINASCSQGTPKDGQSWTEDQLNILPNK</sequence>
<dbReference type="AlphaFoldDB" id="A0AA88XW53"/>
<comment type="caution">
    <text evidence="10">The sequence shown here is derived from an EMBL/GenBank/DDBJ whole genome shotgun (WGS) entry which is preliminary data.</text>
</comment>
<evidence type="ECO:0000256" key="8">
    <source>
        <dbReference type="SAM" id="Phobius"/>
    </source>
</evidence>
<feature type="transmembrane region" description="Helical" evidence="8">
    <location>
        <begin position="290"/>
        <end position="310"/>
    </location>
</feature>
<evidence type="ECO:0000313" key="11">
    <source>
        <dbReference type="Proteomes" id="UP001186944"/>
    </source>
</evidence>
<organism evidence="10 11">
    <name type="scientific">Pinctada imbricata</name>
    <name type="common">Atlantic pearl-oyster</name>
    <name type="synonym">Pinctada martensii</name>
    <dbReference type="NCBI Taxonomy" id="66713"/>
    <lineage>
        <taxon>Eukaryota</taxon>
        <taxon>Metazoa</taxon>
        <taxon>Spiralia</taxon>
        <taxon>Lophotrochozoa</taxon>
        <taxon>Mollusca</taxon>
        <taxon>Bivalvia</taxon>
        <taxon>Autobranchia</taxon>
        <taxon>Pteriomorphia</taxon>
        <taxon>Pterioida</taxon>
        <taxon>Pterioidea</taxon>
        <taxon>Pteriidae</taxon>
        <taxon>Pinctada</taxon>
    </lineage>
</organism>
<feature type="transmembrane region" description="Helical" evidence="8">
    <location>
        <begin position="205"/>
        <end position="232"/>
    </location>
</feature>
<evidence type="ECO:0000256" key="1">
    <source>
        <dbReference type="ARBA" id="ARBA00004141"/>
    </source>
</evidence>
<keyword evidence="5 8" id="KW-0472">Membrane</keyword>
<keyword evidence="6" id="KW-0675">Receptor</keyword>
<dbReference type="InterPro" id="IPR017452">
    <property type="entry name" value="GPCR_Rhodpsn_7TM"/>
</dbReference>
<dbReference type="InterPro" id="IPR000276">
    <property type="entry name" value="GPCR_Rhodpsn"/>
</dbReference>
<keyword evidence="2 8" id="KW-0812">Transmembrane</keyword>
<feature type="transmembrane region" description="Helical" evidence="8">
    <location>
        <begin position="41"/>
        <end position="70"/>
    </location>
</feature>
<keyword evidence="7" id="KW-0807">Transducer</keyword>
<dbReference type="Gene3D" id="1.20.1070.10">
    <property type="entry name" value="Rhodopsin 7-helix transmembrane proteins"/>
    <property type="match status" value="1"/>
</dbReference>
<evidence type="ECO:0000256" key="7">
    <source>
        <dbReference type="ARBA" id="ARBA00023224"/>
    </source>
</evidence>
<keyword evidence="4" id="KW-0297">G-protein coupled receptor</keyword>
<feature type="domain" description="G-protein coupled receptors family 1 profile" evidence="9">
    <location>
        <begin position="61"/>
        <end position="346"/>
    </location>
</feature>
<gene>
    <name evidence="10" type="ORF">FSP39_009695</name>
</gene>
<evidence type="ECO:0000256" key="5">
    <source>
        <dbReference type="ARBA" id="ARBA00023136"/>
    </source>
</evidence>
<reference evidence="10" key="1">
    <citation type="submission" date="2019-08" db="EMBL/GenBank/DDBJ databases">
        <title>The improved chromosome-level genome for the pearl oyster Pinctada fucata martensii using PacBio sequencing and Hi-C.</title>
        <authorList>
            <person name="Zheng Z."/>
        </authorList>
    </citation>
    <scope>NUCLEOTIDE SEQUENCE</scope>
    <source>
        <strain evidence="10">ZZ-2019</strain>
        <tissue evidence="10">Adductor muscle</tissue>
    </source>
</reference>
<dbReference type="PROSITE" id="PS50262">
    <property type="entry name" value="G_PROTEIN_RECEP_F1_2"/>
    <property type="match status" value="1"/>
</dbReference>
<dbReference type="PANTHER" id="PTHR45695">
    <property type="entry name" value="LEUCOKININ RECEPTOR-RELATED"/>
    <property type="match status" value="1"/>
</dbReference>
<evidence type="ECO:0000313" key="10">
    <source>
        <dbReference type="EMBL" id="KAK3092987.1"/>
    </source>
</evidence>
<dbReference type="GO" id="GO:0004930">
    <property type="term" value="F:G protein-coupled receptor activity"/>
    <property type="evidence" value="ECO:0007669"/>
    <property type="project" value="UniProtKB-KW"/>
</dbReference>
<dbReference type="PRINTS" id="PR00237">
    <property type="entry name" value="GPCRRHODOPSN"/>
</dbReference>
<evidence type="ECO:0000259" key="9">
    <source>
        <dbReference type="PROSITE" id="PS50262"/>
    </source>
</evidence>
<evidence type="ECO:0000256" key="2">
    <source>
        <dbReference type="ARBA" id="ARBA00022692"/>
    </source>
</evidence>
<dbReference type="Pfam" id="PF00001">
    <property type="entry name" value="7tm_1"/>
    <property type="match status" value="1"/>
</dbReference>
<feature type="transmembrane region" description="Helical" evidence="8">
    <location>
        <begin position="322"/>
        <end position="346"/>
    </location>
</feature>
<dbReference type="EMBL" id="VSWD01000009">
    <property type="protein sequence ID" value="KAK3092987.1"/>
    <property type="molecule type" value="Genomic_DNA"/>
</dbReference>
<name>A0AA88XW53_PINIB</name>
<dbReference type="SUPFAM" id="SSF81321">
    <property type="entry name" value="Family A G protein-coupled receptor-like"/>
    <property type="match status" value="1"/>
</dbReference>
<evidence type="ECO:0000256" key="6">
    <source>
        <dbReference type="ARBA" id="ARBA00023170"/>
    </source>
</evidence>
<feature type="transmembrane region" description="Helical" evidence="8">
    <location>
        <begin position="160"/>
        <end position="180"/>
    </location>
</feature>
<comment type="subcellular location">
    <subcellularLocation>
        <location evidence="1">Membrane</location>
        <topology evidence="1">Multi-pass membrane protein</topology>
    </subcellularLocation>
</comment>
<dbReference type="CDD" id="cd00637">
    <property type="entry name" value="7tm_classA_rhodopsin-like"/>
    <property type="match status" value="1"/>
</dbReference>
<feature type="transmembrane region" description="Helical" evidence="8">
    <location>
        <begin position="82"/>
        <end position="107"/>
    </location>
</feature>
<accession>A0AA88XW53</accession>
<evidence type="ECO:0000256" key="4">
    <source>
        <dbReference type="ARBA" id="ARBA00023040"/>
    </source>
</evidence>
<evidence type="ECO:0000256" key="3">
    <source>
        <dbReference type="ARBA" id="ARBA00022989"/>
    </source>
</evidence>
<proteinExistence type="predicted"/>
<feature type="transmembrane region" description="Helical" evidence="8">
    <location>
        <begin position="119"/>
        <end position="139"/>
    </location>
</feature>
<dbReference type="GO" id="GO:0005886">
    <property type="term" value="C:plasma membrane"/>
    <property type="evidence" value="ECO:0007669"/>
    <property type="project" value="TreeGrafter"/>
</dbReference>
<protein>
    <recommendedName>
        <fullName evidence="9">G-protein coupled receptors family 1 profile domain-containing protein</fullName>
    </recommendedName>
</protein>
<dbReference type="Proteomes" id="UP001186944">
    <property type="component" value="Unassembled WGS sequence"/>
</dbReference>
<keyword evidence="3 8" id="KW-1133">Transmembrane helix</keyword>